<dbReference type="PANTHER" id="PTHR46093">
    <property type="entry name" value="ACYL-COA-BINDING DOMAIN-CONTAINING PROTEIN 5"/>
    <property type="match status" value="1"/>
</dbReference>
<protein>
    <recommendedName>
        <fullName evidence="7">Galactose oxidase</fullName>
    </recommendedName>
</protein>
<dbReference type="AlphaFoldDB" id="A0A9P6UGT3"/>
<feature type="region of interest" description="Disordered" evidence="3">
    <location>
        <begin position="179"/>
        <end position="207"/>
    </location>
</feature>
<feature type="compositionally biased region" description="Polar residues" evidence="3">
    <location>
        <begin position="183"/>
        <end position="197"/>
    </location>
</feature>
<keyword evidence="4" id="KW-0472">Membrane</keyword>
<dbReference type="Proteomes" id="UP000823405">
    <property type="component" value="Unassembled WGS sequence"/>
</dbReference>
<evidence type="ECO:0000256" key="1">
    <source>
        <dbReference type="ARBA" id="ARBA00022441"/>
    </source>
</evidence>
<evidence type="ECO:0008006" key="7">
    <source>
        <dbReference type="Google" id="ProtNLM"/>
    </source>
</evidence>
<keyword evidence="6" id="KW-1185">Reference proteome</keyword>
<keyword evidence="4" id="KW-1133">Transmembrane helix</keyword>
<dbReference type="PANTHER" id="PTHR46093:SF9">
    <property type="entry name" value="DCD DOMAIN-CONTAINING PROTEIN"/>
    <property type="match status" value="1"/>
</dbReference>
<accession>A0A9P6UGT3</accession>
<gene>
    <name evidence="5" type="ORF">BGZ97_004514</name>
</gene>
<evidence type="ECO:0000313" key="6">
    <source>
        <dbReference type="Proteomes" id="UP000823405"/>
    </source>
</evidence>
<dbReference type="InterPro" id="IPR011043">
    <property type="entry name" value="Gal_Oxase/kelch_b-propeller"/>
</dbReference>
<reference evidence="5" key="1">
    <citation type="journal article" date="2020" name="Fungal Divers.">
        <title>Resolving the Mortierellaceae phylogeny through synthesis of multi-gene phylogenetics and phylogenomics.</title>
        <authorList>
            <person name="Vandepol N."/>
            <person name="Liber J."/>
            <person name="Desiro A."/>
            <person name="Na H."/>
            <person name="Kennedy M."/>
            <person name="Barry K."/>
            <person name="Grigoriev I.V."/>
            <person name="Miller A.N."/>
            <person name="O'Donnell K."/>
            <person name="Stajich J.E."/>
            <person name="Bonito G."/>
        </authorList>
    </citation>
    <scope>NUCLEOTIDE SEQUENCE</scope>
    <source>
        <strain evidence="5">NVP60</strain>
    </source>
</reference>
<keyword evidence="1" id="KW-0880">Kelch repeat</keyword>
<evidence type="ECO:0000313" key="5">
    <source>
        <dbReference type="EMBL" id="KAG0296539.1"/>
    </source>
</evidence>
<organism evidence="5 6">
    <name type="scientific">Linnemannia gamsii</name>
    <dbReference type="NCBI Taxonomy" id="64522"/>
    <lineage>
        <taxon>Eukaryota</taxon>
        <taxon>Fungi</taxon>
        <taxon>Fungi incertae sedis</taxon>
        <taxon>Mucoromycota</taxon>
        <taxon>Mortierellomycotina</taxon>
        <taxon>Mortierellomycetes</taxon>
        <taxon>Mortierellales</taxon>
        <taxon>Mortierellaceae</taxon>
        <taxon>Linnemannia</taxon>
    </lineage>
</organism>
<dbReference type="SUPFAM" id="SSF50965">
    <property type="entry name" value="Galactose oxidase, central domain"/>
    <property type="match status" value="1"/>
</dbReference>
<proteinExistence type="predicted"/>
<dbReference type="EMBL" id="JAAAIN010002135">
    <property type="protein sequence ID" value="KAG0296539.1"/>
    <property type="molecule type" value="Genomic_DNA"/>
</dbReference>
<evidence type="ECO:0000256" key="4">
    <source>
        <dbReference type="SAM" id="Phobius"/>
    </source>
</evidence>
<feature type="transmembrane region" description="Helical" evidence="4">
    <location>
        <begin position="148"/>
        <end position="169"/>
    </location>
</feature>
<feature type="compositionally biased region" description="Gly residues" evidence="3">
    <location>
        <begin position="133"/>
        <end position="142"/>
    </location>
</feature>
<dbReference type="InterPro" id="IPR015915">
    <property type="entry name" value="Kelch-typ_b-propeller"/>
</dbReference>
<dbReference type="OrthoDB" id="2444774at2759"/>
<name>A0A9P6UGT3_9FUNG</name>
<feature type="region of interest" description="Disordered" evidence="3">
    <location>
        <begin position="121"/>
        <end position="142"/>
    </location>
</feature>
<comment type="caution">
    <text evidence="5">The sequence shown here is derived from an EMBL/GenBank/DDBJ whole genome shotgun (WGS) entry which is preliminary data.</text>
</comment>
<dbReference type="Gene3D" id="2.120.10.80">
    <property type="entry name" value="Kelch-type beta propeller"/>
    <property type="match status" value="1"/>
</dbReference>
<keyword evidence="2" id="KW-0677">Repeat</keyword>
<evidence type="ECO:0000256" key="3">
    <source>
        <dbReference type="SAM" id="MobiDB-lite"/>
    </source>
</evidence>
<evidence type="ECO:0000256" key="2">
    <source>
        <dbReference type="ARBA" id="ARBA00022737"/>
    </source>
</evidence>
<sequence length="415" mass="43707">MSTSGIAPTLRADHCMASNDDGSKVVVYGGRIPNSPYSGEVFILNTDTGVWDQGTSGEPRLYAACTIAGDMFLVWGGVTRGASADTVASSPVMIYNMVTKLWMQEYVPPASYLASVSPSVSATAKPTTTGSGNVTGGGEGGSGSNTGAIVGGIVGGIVVIAAIAGFLFYRRRQQRTTHLHTPVKSSVDNESGPPNNSDRNEEELRRMQSHLENQQKQLEIQRQLLALQQQQQQHQAIVTSAATAASQPAMVQQYQDPAGTMTSSYGYQPALYYPTVPTTFQTVQAIPDTSSSSGYTTGIPAVSGVVGNAVGVKHSEFYQQTTEPSFAPSPLVYMPADYILPPGTSSPAMSTAVSSGVGMGVGDMSSQYAVSVAGSPLRKEQRKEQASAPQSYVDGSGRWTEKSQPNNPHTILESS</sequence>
<feature type="region of interest" description="Disordered" evidence="3">
    <location>
        <begin position="371"/>
        <end position="415"/>
    </location>
</feature>
<keyword evidence="4" id="KW-0812">Transmembrane</keyword>
<feature type="compositionally biased region" description="Polar residues" evidence="3">
    <location>
        <begin position="402"/>
        <end position="415"/>
    </location>
</feature>